<dbReference type="Pfam" id="PF02441">
    <property type="entry name" value="Flavoprotein"/>
    <property type="match status" value="1"/>
</dbReference>
<comment type="caution">
    <text evidence="3">Lacks conserved residue(s) required for the propagation of feature annotation.</text>
</comment>
<dbReference type="PANTHER" id="PTHR14359:SF6">
    <property type="entry name" value="PHOSPHOPANTOTHENOYLCYSTEINE DECARBOXYLASE"/>
    <property type="match status" value="1"/>
</dbReference>
<feature type="binding site" evidence="3">
    <location>
        <position position="338"/>
    </location>
    <ligand>
        <name>CTP</name>
        <dbReference type="ChEBI" id="CHEBI:37563"/>
    </ligand>
</feature>
<dbReference type="InterPro" id="IPR007085">
    <property type="entry name" value="DNA/pantothenate-metab_flavo_C"/>
</dbReference>
<comment type="cofactor">
    <cofactor evidence="3">
        <name>Mg(2+)</name>
        <dbReference type="ChEBI" id="CHEBI:18420"/>
    </cofactor>
</comment>
<comment type="similarity">
    <text evidence="3 4">In the C-terminal section; belongs to the PPC synthetase family.</text>
</comment>
<accession>A0ABQ0QRN6</accession>
<comment type="function">
    <text evidence="3">Catalyzes two sequential steps in the biosynthesis of coenzyme A. In the first step cysteine is conjugated to 4'-phosphopantothenate to form 4-phosphopantothenoylcysteine. In the second step the latter compound is decarboxylated to form 4'-phosphopantotheine.</text>
</comment>
<keyword evidence="3" id="KW-0479">Metal-binding</keyword>
<keyword evidence="3 4" id="KW-0288">FMN</keyword>
<feature type="active site" description="Proton donor" evidence="3">
    <location>
        <position position="155"/>
    </location>
</feature>
<keyword evidence="3" id="KW-0511">Multifunctional enzyme</keyword>
<evidence type="ECO:0000256" key="2">
    <source>
        <dbReference type="ARBA" id="ARBA00023239"/>
    </source>
</evidence>
<comment type="pathway">
    <text evidence="3 4">Cofactor biosynthesis; coenzyme A biosynthesis; CoA from (R)-pantothenate: step 3/5.</text>
</comment>
<reference evidence="7 8" key="1">
    <citation type="submission" date="2013-04" db="EMBL/GenBank/DDBJ databases">
        <title>The genome sequencing project of 58 acetic acid bacteria.</title>
        <authorList>
            <person name="Okamoto-Kainuma A."/>
            <person name="Ishikawa M."/>
            <person name="Umino S."/>
            <person name="Koizumi Y."/>
            <person name="Shiwa Y."/>
            <person name="Yoshikawa H."/>
            <person name="Matsutani M."/>
            <person name="Matsushita K."/>
        </authorList>
    </citation>
    <scope>NUCLEOTIDE SEQUENCE [LARGE SCALE GENOMIC DNA]</scope>
    <source>
        <strain evidence="7 8">NBRC 106555</strain>
    </source>
</reference>
<dbReference type="Pfam" id="PF04127">
    <property type="entry name" value="DFP"/>
    <property type="match status" value="1"/>
</dbReference>
<name>A0ABQ0QRN6_9PROT</name>
<evidence type="ECO:0000256" key="3">
    <source>
        <dbReference type="HAMAP-Rule" id="MF_02225"/>
    </source>
</evidence>
<keyword evidence="2 3" id="KW-0456">Lyase</keyword>
<evidence type="ECO:0000256" key="4">
    <source>
        <dbReference type="RuleBase" id="RU364078"/>
    </source>
</evidence>
<keyword evidence="3" id="KW-0460">Magnesium</keyword>
<dbReference type="SUPFAM" id="SSF102645">
    <property type="entry name" value="CoaB-like"/>
    <property type="match status" value="1"/>
</dbReference>
<comment type="function">
    <text evidence="4">Catalyzes two steps in the biosynthesis of coenzyme A. In the first step cysteine is conjugated to 4'-phosphopantothenate to form 4-phosphopantothenoylcysteine, in the latter compound is decarboxylated to form 4'-phosphopantotheine.</text>
</comment>
<feature type="region of interest" description="Phosphopantothenoylcysteine decarboxylase" evidence="3">
    <location>
        <begin position="1"/>
        <end position="187"/>
    </location>
</feature>
<comment type="similarity">
    <text evidence="3 4">In the N-terminal section; belongs to the HFCD (homo-oligomeric flavin containing Cys decarboxylase) superfamily.</text>
</comment>
<keyword evidence="8" id="KW-1185">Reference proteome</keyword>
<feature type="domain" description="DNA/pantothenate metabolism flavoprotein C-terminal" evidence="6">
    <location>
        <begin position="183"/>
        <end position="389"/>
    </location>
</feature>
<evidence type="ECO:0000313" key="7">
    <source>
        <dbReference type="EMBL" id="GBR54455.1"/>
    </source>
</evidence>
<evidence type="ECO:0000259" key="5">
    <source>
        <dbReference type="Pfam" id="PF02441"/>
    </source>
</evidence>
<dbReference type="Gene3D" id="3.40.50.1950">
    <property type="entry name" value="Flavin prenyltransferase-like"/>
    <property type="match status" value="1"/>
</dbReference>
<sequence>MVKRVLLIVGGGIAAYKALDVVRLLRAEGVSVRPVMTRNAKEFITPLSLEALAGERVHDVLFEPTQESEIGHIRLARDTDLVLVCPASANLIARMAHGLADDLATTLLLATTAPIMLAPAMNVRMWEHPATQANMAMLRDRGVNVIGPDEGSMACGEVGMGRLSSPEVICRSAMATLSRHDTLKGRRIMVTAGPTREPLDPVRFLSNHSSGKQGYAIAEALSARGAEVVLVSGPVSLPLPAGVTRVLVETAEQMLHACEAQLPVDAGVFTAAVSDWRAKALSGQKIKKNGAPPSLELAENPDILAQISRHAQRPSLVVGFAAETETVLEHATAKRLRKGCDWLVANDVSKNVFGADNNAVTLITAQGTEEWPLMRKNAVADRLADRVAQFFTLS</sequence>
<dbReference type="InterPro" id="IPR035929">
    <property type="entry name" value="CoaB-like_sf"/>
</dbReference>
<feature type="binding site" evidence="3">
    <location>
        <position position="275"/>
    </location>
    <ligand>
        <name>CTP</name>
        <dbReference type="ChEBI" id="CHEBI:37563"/>
    </ligand>
</feature>
<dbReference type="EC" id="4.1.1.36" evidence="3"/>
<evidence type="ECO:0000256" key="1">
    <source>
        <dbReference type="ARBA" id="ARBA00022793"/>
    </source>
</evidence>
<feature type="binding site" evidence="3">
    <location>
        <position position="320"/>
    </location>
    <ligand>
        <name>CTP</name>
        <dbReference type="ChEBI" id="CHEBI:37563"/>
    </ligand>
</feature>
<keyword evidence="3 4" id="KW-0285">Flavoprotein</keyword>
<dbReference type="EC" id="6.3.2.5" evidence="3"/>
<feature type="binding site" evidence="3">
    <location>
        <begin position="301"/>
        <end position="304"/>
    </location>
    <ligand>
        <name>CTP</name>
        <dbReference type="ChEBI" id="CHEBI:37563"/>
    </ligand>
</feature>
<feature type="region of interest" description="Phosphopantothenate--cysteine ligase" evidence="3">
    <location>
        <begin position="188"/>
        <end position="394"/>
    </location>
</feature>
<organism evidence="7 8">
    <name type="scientific">Neokomagataea thailandica NBRC 106555</name>
    <dbReference type="NCBI Taxonomy" id="1223520"/>
    <lineage>
        <taxon>Bacteria</taxon>
        <taxon>Pseudomonadati</taxon>
        <taxon>Pseudomonadota</taxon>
        <taxon>Alphaproteobacteria</taxon>
        <taxon>Acetobacterales</taxon>
        <taxon>Acetobacteraceae</taxon>
        <taxon>Neokomagataea</taxon>
    </lineage>
</organism>
<keyword evidence="3 4" id="KW-0436">Ligase</keyword>
<gene>
    <name evidence="3" type="primary">coaBC</name>
    <name evidence="7" type="ORF">AA106555_1678</name>
</gene>
<dbReference type="NCBIfam" id="TIGR00521">
    <property type="entry name" value="coaBC_dfp"/>
    <property type="match status" value="1"/>
</dbReference>
<evidence type="ECO:0000313" key="8">
    <source>
        <dbReference type="Proteomes" id="UP001062632"/>
    </source>
</evidence>
<dbReference type="Proteomes" id="UP001062632">
    <property type="component" value="Unassembled WGS sequence"/>
</dbReference>
<proteinExistence type="inferred from homology"/>
<protein>
    <recommendedName>
        <fullName evidence="3">Coenzyme A biosynthesis bifunctional protein CoaBC</fullName>
    </recommendedName>
    <alternativeName>
        <fullName evidence="3">DNA/pantothenate metabolism flavoprotein</fullName>
    </alternativeName>
    <alternativeName>
        <fullName evidence="3">Phosphopantothenoylcysteine synthetase/decarboxylase</fullName>
        <shortName evidence="3">PPCS-PPCDC</shortName>
    </alternativeName>
    <domain>
        <recommendedName>
            <fullName evidence="3">Phosphopantothenoylcysteine decarboxylase</fullName>
            <shortName evidence="3">PPC decarboxylase</shortName>
            <shortName evidence="3">PPC-DC</shortName>
            <ecNumber evidence="3">4.1.1.36</ecNumber>
        </recommendedName>
        <alternativeName>
            <fullName evidence="3">CoaC</fullName>
        </alternativeName>
    </domain>
    <domain>
        <recommendedName>
            <fullName evidence="3">Phosphopantothenate--cysteine ligase</fullName>
            <ecNumber evidence="3">6.3.2.5</ecNumber>
        </recommendedName>
        <alternativeName>
            <fullName evidence="3">CoaB</fullName>
        </alternativeName>
        <alternativeName>
            <fullName evidence="3">Phosphopantothenoylcysteine synthetase</fullName>
            <shortName evidence="3">PPC synthetase</shortName>
            <shortName evidence="3">PPC-S</shortName>
        </alternativeName>
    </domain>
</protein>
<evidence type="ECO:0000259" key="6">
    <source>
        <dbReference type="Pfam" id="PF04127"/>
    </source>
</evidence>
<dbReference type="Gene3D" id="3.40.50.10300">
    <property type="entry name" value="CoaB-like"/>
    <property type="match status" value="1"/>
</dbReference>
<dbReference type="HAMAP" id="MF_02225">
    <property type="entry name" value="CoaBC"/>
    <property type="match status" value="1"/>
</dbReference>
<keyword evidence="1 3" id="KW-0210">Decarboxylase</keyword>
<comment type="pathway">
    <text evidence="3 4">Cofactor biosynthesis; coenzyme A biosynthesis; CoA from (R)-pantothenate: step 2/5.</text>
</comment>
<comment type="catalytic activity">
    <reaction evidence="3 4">
        <text>N-[(R)-4-phosphopantothenoyl]-L-cysteine + H(+) = (R)-4'-phosphopantetheine + CO2</text>
        <dbReference type="Rhea" id="RHEA:16793"/>
        <dbReference type="ChEBI" id="CHEBI:15378"/>
        <dbReference type="ChEBI" id="CHEBI:16526"/>
        <dbReference type="ChEBI" id="CHEBI:59458"/>
        <dbReference type="ChEBI" id="CHEBI:61723"/>
        <dbReference type="EC" id="4.1.1.36"/>
    </reaction>
</comment>
<dbReference type="PANTHER" id="PTHR14359">
    <property type="entry name" value="HOMO-OLIGOMERIC FLAVIN CONTAINING CYS DECARBOXYLASE FAMILY"/>
    <property type="match status" value="1"/>
</dbReference>
<dbReference type="SUPFAM" id="SSF52507">
    <property type="entry name" value="Homo-oligomeric flavin-containing Cys decarboxylases, HFCD"/>
    <property type="match status" value="1"/>
</dbReference>
<comment type="caution">
    <text evidence="7">The sequence shown here is derived from an EMBL/GenBank/DDBJ whole genome shotgun (WGS) entry which is preliminary data.</text>
</comment>
<comment type="catalytic activity">
    <reaction evidence="3 4">
        <text>(R)-4'-phosphopantothenate + L-cysteine + CTP = N-[(R)-4-phosphopantothenoyl]-L-cysteine + CMP + diphosphate + H(+)</text>
        <dbReference type="Rhea" id="RHEA:19397"/>
        <dbReference type="ChEBI" id="CHEBI:10986"/>
        <dbReference type="ChEBI" id="CHEBI:15378"/>
        <dbReference type="ChEBI" id="CHEBI:33019"/>
        <dbReference type="ChEBI" id="CHEBI:35235"/>
        <dbReference type="ChEBI" id="CHEBI:37563"/>
        <dbReference type="ChEBI" id="CHEBI:59458"/>
        <dbReference type="ChEBI" id="CHEBI:60377"/>
        <dbReference type="EC" id="6.3.2.5"/>
    </reaction>
</comment>
<dbReference type="InterPro" id="IPR003382">
    <property type="entry name" value="Flavoprotein"/>
</dbReference>
<comment type="cofactor">
    <cofactor evidence="3">
        <name>FMN</name>
        <dbReference type="ChEBI" id="CHEBI:58210"/>
    </cofactor>
    <text evidence="3">Binds 1 FMN per subunit.</text>
</comment>
<dbReference type="InterPro" id="IPR005252">
    <property type="entry name" value="CoaBC"/>
</dbReference>
<feature type="binding site" evidence="3">
    <location>
        <position position="334"/>
    </location>
    <ligand>
        <name>CTP</name>
        <dbReference type="ChEBI" id="CHEBI:37563"/>
    </ligand>
</feature>
<feature type="binding site" evidence="3">
    <location>
        <position position="285"/>
    </location>
    <ligand>
        <name>CTP</name>
        <dbReference type="ChEBI" id="CHEBI:37563"/>
    </ligand>
</feature>
<dbReference type="InterPro" id="IPR036551">
    <property type="entry name" value="Flavin_trans-like"/>
</dbReference>
<dbReference type="EMBL" id="BAQC01000058">
    <property type="protein sequence ID" value="GBR54455.1"/>
    <property type="molecule type" value="Genomic_DNA"/>
</dbReference>
<feature type="domain" description="Flavoprotein" evidence="5">
    <location>
        <begin position="3"/>
        <end position="151"/>
    </location>
</feature>